<evidence type="ECO:0000313" key="1">
    <source>
        <dbReference type="EMBL" id="RIB21913.1"/>
    </source>
</evidence>
<sequence>MAQVIPGSYSTFDPEQSIFGSSHNEYYGTDKNVNNNLMEKQDAKIYINRSGMSLLIFEDEAEIMLNQYAKIIGFTLHRKPLQISTFLETQGSEQGLELVENDESYDLGNKLDINILVENEQFNNKTDYNFVKQLNNKTDNELVEALQEYEESKNNNNFFEKFNKA</sequence>
<gene>
    <name evidence="1" type="ORF">C2G38_2175331</name>
</gene>
<dbReference type="Proteomes" id="UP000266673">
    <property type="component" value="Unassembled WGS sequence"/>
</dbReference>
<dbReference type="EMBL" id="QKWP01000335">
    <property type="protein sequence ID" value="RIB21913.1"/>
    <property type="molecule type" value="Genomic_DNA"/>
</dbReference>
<dbReference type="AlphaFoldDB" id="A0A397VPR9"/>
<dbReference type="OrthoDB" id="10617403at2759"/>
<keyword evidence="2" id="KW-1185">Reference proteome</keyword>
<name>A0A397VPR9_9GLOM</name>
<organism evidence="1 2">
    <name type="scientific">Gigaspora rosea</name>
    <dbReference type="NCBI Taxonomy" id="44941"/>
    <lineage>
        <taxon>Eukaryota</taxon>
        <taxon>Fungi</taxon>
        <taxon>Fungi incertae sedis</taxon>
        <taxon>Mucoromycota</taxon>
        <taxon>Glomeromycotina</taxon>
        <taxon>Glomeromycetes</taxon>
        <taxon>Diversisporales</taxon>
        <taxon>Gigasporaceae</taxon>
        <taxon>Gigaspora</taxon>
    </lineage>
</organism>
<accession>A0A397VPR9</accession>
<reference evidence="1 2" key="1">
    <citation type="submission" date="2018-06" db="EMBL/GenBank/DDBJ databases">
        <title>Comparative genomics reveals the genomic features of Rhizophagus irregularis, R. cerebriforme, R. diaphanum and Gigaspora rosea, and their symbiotic lifestyle signature.</title>
        <authorList>
            <person name="Morin E."/>
            <person name="San Clemente H."/>
            <person name="Chen E.C.H."/>
            <person name="De La Providencia I."/>
            <person name="Hainaut M."/>
            <person name="Kuo A."/>
            <person name="Kohler A."/>
            <person name="Murat C."/>
            <person name="Tang N."/>
            <person name="Roy S."/>
            <person name="Loubradou J."/>
            <person name="Henrissat B."/>
            <person name="Grigoriev I.V."/>
            <person name="Corradi N."/>
            <person name="Roux C."/>
            <person name="Martin F.M."/>
        </authorList>
    </citation>
    <scope>NUCLEOTIDE SEQUENCE [LARGE SCALE GENOMIC DNA]</scope>
    <source>
        <strain evidence="1 2">DAOM 194757</strain>
    </source>
</reference>
<proteinExistence type="predicted"/>
<comment type="caution">
    <text evidence="1">The sequence shown here is derived from an EMBL/GenBank/DDBJ whole genome shotgun (WGS) entry which is preliminary data.</text>
</comment>
<evidence type="ECO:0000313" key="2">
    <source>
        <dbReference type="Proteomes" id="UP000266673"/>
    </source>
</evidence>
<protein>
    <submittedName>
        <fullName evidence="1">Uncharacterized protein</fullName>
    </submittedName>
</protein>